<comment type="caution">
    <text evidence="4">The sequence shown here is derived from an EMBL/GenBank/DDBJ whole genome shotgun (WGS) entry which is preliminary data.</text>
</comment>
<gene>
    <name evidence="4" type="ORF">BG261_07695</name>
</gene>
<dbReference type="Proteomes" id="UP000178622">
    <property type="component" value="Unassembled WGS sequence"/>
</dbReference>
<dbReference type="GO" id="GO:0003677">
    <property type="term" value="F:DNA binding"/>
    <property type="evidence" value="ECO:0007669"/>
    <property type="project" value="UniProtKB-UniRule"/>
</dbReference>
<keyword evidence="5" id="KW-1185">Reference proteome</keyword>
<feature type="DNA-binding region" description="H-T-H motif" evidence="2">
    <location>
        <begin position="29"/>
        <end position="48"/>
    </location>
</feature>
<dbReference type="OrthoDB" id="66596at2"/>
<feature type="domain" description="HTH tetR-type" evidence="3">
    <location>
        <begin position="6"/>
        <end position="66"/>
    </location>
</feature>
<dbReference type="STRING" id="1859473.BG261_07695"/>
<dbReference type="EMBL" id="MKIR01000026">
    <property type="protein sequence ID" value="OFI48156.1"/>
    <property type="molecule type" value="Genomic_DNA"/>
</dbReference>
<dbReference type="AlphaFoldDB" id="A0A1E8GJP6"/>
<evidence type="ECO:0000256" key="1">
    <source>
        <dbReference type="ARBA" id="ARBA00023125"/>
    </source>
</evidence>
<protein>
    <recommendedName>
        <fullName evidence="3">HTH tetR-type domain-containing protein</fullName>
    </recommendedName>
</protein>
<sequence>MARTQETSKQDILEAASKFIVLYGPAKFKARQLAEYMGISTQPLYQQFENMQTLRDELLEYFYEKLKNDYDNNISQYTPIVNLMIGFSKFPNGHPIATEDLLKDLFSTKKDTAKKTANFSYELFLKFLSESSESDDLNEEENRTLAYCLWISATGISNFMRSGTAELTDDELGTYFNGVVKNMKEINLEKLKL</sequence>
<evidence type="ECO:0000256" key="2">
    <source>
        <dbReference type="PROSITE-ProRule" id="PRU00335"/>
    </source>
</evidence>
<accession>A0A1E8GJP6</accession>
<name>A0A1E8GJP6_9LACT</name>
<evidence type="ECO:0000259" key="3">
    <source>
        <dbReference type="PROSITE" id="PS50977"/>
    </source>
</evidence>
<dbReference type="InterPro" id="IPR001647">
    <property type="entry name" value="HTH_TetR"/>
</dbReference>
<reference evidence="5" key="1">
    <citation type="submission" date="2016-09" db="EMBL/GenBank/DDBJ databases">
        <title>Draft genome sequence of a novel species of the family Streptococcaceae isolated from flowers.</title>
        <authorList>
            <person name="Chuah L.-O."/>
            <person name="Yap K.-P."/>
            <person name="Thong K.L."/>
            <person name="Liong M.T."/>
            <person name="Ahmad R."/>
            <person name="Rusul G."/>
        </authorList>
    </citation>
    <scope>NUCLEOTIDE SEQUENCE [LARGE SCALE GENOMIC DNA]</scope>
    <source>
        <strain evidence="5">DF1</strain>
    </source>
</reference>
<dbReference type="SUPFAM" id="SSF46689">
    <property type="entry name" value="Homeodomain-like"/>
    <property type="match status" value="1"/>
</dbReference>
<dbReference type="RefSeq" id="WP_070793168.1">
    <property type="nucleotide sequence ID" value="NZ_MKIR01000026.1"/>
</dbReference>
<dbReference type="PROSITE" id="PS50977">
    <property type="entry name" value="HTH_TETR_2"/>
    <property type="match status" value="1"/>
</dbReference>
<evidence type="ECO:0000313" key="5">
    <source>
        <dbReference type="Proteomes" id="UP000178622"/>
    </source>
</evidence>
<dbReference type="InterPro" id="IPR009057">
    <property type="entry name" value="Homeodomain-like_sf"/>
</dbReference>
<proteinExistence type="predicted"/>
<evidence type="ECO:0000313" key="4">
    <source>
        <dbReference type="EMBL" id="OFI48156.1"/>
    </source>
</evidence>
<organism evidence="4 5">
    <name type="scientific">Floricoccus tropicus</name>
    <dbReference type="NCBI Taxonomy" id="1859473"/>
    <lineage>
        <taxon>Bacteria</taxon>
        <taxon>Bacillati</taxon>
        <taxon>Bacillota</taxon>
        <taxon>Bacilli</taxon>
        <taxon>Lactobacillales</taxon>
        <taxon>Streptococcaceae</taxon>
        <taxon>Floricoccus</taxon>
    </lineage>
</organism>
<dbReference type="Gene3D" id="1.10.357.10">
    <property type="entry name" value="Tetracycline Repressor, domain 2"/>
    <property type="match status" value="1"/>
</dbReference>
<keyword evidence="1 2" id="KW-0238">DNA-binding</keyword>